<dbReference type="RefSeq" id="WP_225948757.1">
    <property type="nucleotide sequence ID" value="NZ_JADBEJ010000001.1"/>
</dbReference>
<organism evidence="2 3">
    <name type="scientific">Amycolatopsis roodepoortensis</name>
    <dbReference type="NCBI Taxonomy" id="700274"/>
    <lineage>
        <taxon>Bacteria</taxon>
        <taxon>Bacillati</taxon>
        <taxon>Actinomycetota</taxon>
        <taxon>Actinomycetes</taxon>
        <taxon>Pseudonocardiales</taxon>
        <taxon>Pseudonocardiaceae</taxon>
        <taxon>Amycolatopsis</taxon>
    </lineage>
</organism>
<dbReference type="Pfam" id="PF01497">
    <property type="entry name" value="Peripla_BP_2"/>
    <property type="match status" value="1"/>
</dbReference>
<reference evidence="2 3" key="1">
    <citation type="submission" date="2020-10" db="EMBL/GenBank/DDBJ databases">
        <title>Sequencing the genomes of 1000 actinobacteria strains.</title>
        <authorList>
            <person name="Klenk H.-P."/>
        </authorList>
    </citation>
    <scope>NUCLEOTIDE SEQUENCE [LARGE SCALE GENOMIC DNA]</scope>
    <source>
        <strain evidence="2 3">DSM 46661</strain>
    </source>
</reference>
<sequence>MLRADVQDGPVAYRGRIRIVSLLPAATDFVATLGLLPSLAGRTHECDWPPGALDDVPVVTSSAIDHDVLSSREISAAVGGEHRGSALYSLDAAMLAAAEPDVVLTQDLCDVCAVSYRQVSETVRALDGDIRVVSLEPRTLDGIFTCLATLGEVLGVPERAAHETRLLQERREAVRVRVAGRPRPRVAAIEWLDPLWPAGHWVPEQIDAAGGVPLLAAAGEHTRPITWDAVVEARPDVLLLMPCGFPPERTEAELRLLTGLPGWDDIPAVHVLDGPAYFNRPGPRVVDGAEILAELFHG</sequence>
<proteinExistence type="predicted"/>
<comment type="caution">
    <text evidence="2">The sequence shown here is derived from an EMBL/GenBank/DDBJ whole genome shotgun (WGS) entry which is preliminary data.</text>
</comment>
<keyword evidence="3" id="KW-1185">Reference proteome</keyword>
<dbReference type="InterPro" id="IPR051030">
    <property type="entry name" value="Vitamin_B12-ABC_binding"/>
</dbReference>
<dbReference type="PANTHER" id="PTHR42860">
    <property type="entry name" value="VITAMIN B12-BINDING PROTEIN"/>
    <property type="match status" value="1"/>
</dbReference>
<name>A0ABR9KZI4_9PSEU</name>
<dbReference type="CDD" id="cd01144">
    <property type="entry name" value="BtuF"/>
    <property type="match status" value="1"/>
</dbReference>
<dbReference type="PROSITE" id="PS50983">
    <property type="entry name" value="FE_B12_PBP"/>
    <property type="match status" value="1"/>
</dbReference>
<protein>
    <submittedName>
        <fullName evidence="2">Iron complex transport system substrate-binding protein</fullName>
    </submittedName>
</protein>
<dbReference type="Gene3D" id="3.40.50.1980">
    <property type="entry name" value="Nitrogenase molybdenum iron protein domain"/>
    <property type="match status" value="2"/>
</dbReference>
<feature type="domain" description="Fe/B12 periplasmic-binding" evidence="1">
    <location>
        <begin position="18"/>
        <end position="298"/>
    </location>
</feature>
<evidence type="ECO:0000313" key="3">
    <source>
        <dbReference type="Proteomes" id="UP000656548"/>
    </source>
</evidence>
<evidence type="ECO:0000259" key="1">
    <source>
        <dbReference type="PROSITE" id="PS50983"/>
    </source>
</evidence>
<gene>
    <name evidence="2" type="ORF">H4W30_000811</name>
</gene>
<evidence type="ECO:0000313" key="2">
    <source>
        <dbReference type="EMBL" id="MBE1573782.1"/>
    </source>
</evidence>
<accession>A0ABR9KZI4</accession>
<dbReference type="SUPFAM" id="SSF53807">
    <property type="entry name" value="Helical backbone' metal receptor"/>
    <property type="match status" value="1"/>
</dbReference>
<dbReference type="Proteomes" id="UP000656548">
    <property type="component" value="Unassembled WGS sequence"/>
</dbReference>
<dbReference type="EMBL" id="JADBEJ010000001">
    <property type="protein sequence ID" value="MBE1573782.1"/>
    <property type="molecule type" value="Genomic_DNA"/>
</dbReference>
<dbReference type="InterPro" id="IPR002491">
    <property type="entry name" value="ABC_transptr_periplasmic_BD"/>
</dbReference>
<dbReference type="PANTHER" id="PTHR42860:SF1">
    <property type="entry name" value="VITAMIN B12-BINDING PROTEIN"/>
    <property type="match status" value="1"/>
</dbReference>